<dbReference type="RefSeq" id="WP_026850390.1">
    <property type="nucleotide sequence ID" value="NZ_CP011454.1"/>
</dbReference>
<accession>A0A143BJ75</accession>
<evidence type="ECO:0000256" key="1">
    <source>
        <dbReference type="SAM" id="SignalP"/>
    </source>
</evidence>
<reference evidence="2 3" key="1">
    <citation type="journal article" date="2014" name="Proc. Natl. Acad. Sci. U.S.A.">
        <title>Functional type 2 photosynthetic reaction centers found in the rare bacterial phylum Gemmatimonadetes.</title>
        <authorList>
            <person name="Zeng Y."/>
            <person name="Feng F."/>
            <person name="Medova H."/>
            <person name="Dean J."/>
            <person name="Koblizek M."/>
        </authorList>
    </citation>
    <scope>NUCLEOTIDE SEQUENCE [LARGE SCALE GENOMIC DNA]</scope>
    <source>
        <strain evidence="2 3">AP64</strain>
    </source>
</reference>
<protein>
    <recommendedName>
        <fullName evidence="4">DUF3108 domain-containing protein</fullName>
    </recommendedName>
</protein>
<name>A0A143BJ75_9BACT</name>
<dbReference type="AlphaFoldDB" id="A0A143BJ75"/>
<gene>
    <name evidence="2" type="ORF">GEMMAAP_06885</name>
</gene>
<dbReference type="InterPro" id="IPR021457">
    <property type="entry name" value="DUF3108"/>
</dbReference>
<evidence type="ECO:0008006" key="4">
    <source>
        <dbReference type="Google" id="ProtNLM"/>
    </source>
</evidence>
<dbReference type="Proteomes" id="UP000076404">
    <property type="component" value="Chromosome"/>
</dbReference>
<sequence>MKRSMHVFAVLLGLAAVPFTAPPAGGQTLASVQDMASRPLPANALAVPFTVGERLDYEVKFGSLKVGNGSMEVKEITEVRGRPVWHTVFTIKGGIPLYRVNDVYESWFDVATFNSLRYHQDVDEGNYERKRRYEIFPERGMLKEGDREEEPTVSNPLDEGSFLYFVRTLPLEVGKTYEFARYFKAQGNPVRIRVLRRETVTVPAGTFKTVVLQPTFQTKGIFSQNGKAEVWITDDDRRMMVQMKSKLSFGSLNLYLRGSKGTK</sequence>
<keyword evidence="3" id="KW-1185">Reference proteome</keyword>
<dbReference type="eggNOG" id="COG3170">
    <property type="taxonomic scope" value="Bacteria"/>
</dbReference>
<reference evidence="2 3" key="2">
    <citation type="journal article" date="2016" name="Environ. Microbiol. Rep.">
        <title>Metagenomic evidence for the presence of phototrophic Gemmatimonadetes bacteria in diverse environments.</title>
        <authorList>
            <person name="Zeng Y."/>
            <person name="Baumbach J."/>
            <person name="Barbosa E.G."/>
            <person name="Azevedo V."/>
            <person name="Zhang C."/>
            <person name="Koblizek M."/>
        </authorList>
    </citation>
    <scope>NUCLEOTIDE SEQUENCE [LARGE SCALE GENOMIC DNA]</scope>
    <source>
        <strain evidence="2 3">AP64</strain>
    </source>
</reference>
<feature type="signal peptide" evidence="1">
    <location>
        <begin position="1"/>
        <end position="26"/>
    </location>
</feature>
<dbReference type="KEGG" id="gph:GEMMAAP_06885"/>
<evidence type="ECO:0000313" key="3">
    <source>
        <dbReference type="Proteomes" id="UP000076404"/>
    </source>
</evidence>
<feature type="chain" id="PRO_5007506469" description="DUF3108 domain-containing protein" evidence="1">
    <location>
        <begin position="27"/>
        <end position="263"/>
    </location>
</feature>
<organism evidence="2 3">
    <name type="scientific">Gemmatimonas phototrophica</name>
    <dbReference type="NCBI Taxonomy" id="1379270"/>
    <lineage>
        <taxon>Bacteria</taxon>
        <taxon>Pseudomonadati</taxon>
        <taxon>Gemmatimonadota</taxon>
        <taxon>Gemmatimonadia</taxon>
        <taxon>Gemmatimonadales</taxon>
        <taxon>Gemmatimonadaceae</taxon>
        <taxon>Gemmatimonas</taxon>
    </lineage>
</organism>
<dbReference type="OrthoDB" id="9806641at2"/>
<dbReference type="Gene3D" id="2.40.360.20">
    <property type="match status" value="1"/>
</dbReference>
<dbReference type="EMBL" id="CP011454">
    <property type="protein sequence ID" value="AMW04645.1"/>
    <property type="molecule type" value="Genomic_DNA"/>
</dbReference>
<dbReference type="Pfam" id="PF11306">
    <property type="entry name" value="DUF3108"/>
    <property type="match status" value="1"/>
</dbReference>
<keyword evidence="1" id="KW-0732">Signal</keyword>
<evidence type="ECO:0000313" key="2">
    <source>
        <dbReference type="EMBL" id="AMW04645.1"/>
    </source>
</evidence>
<proteinExistence type="predicted"/>
<dbReference type="STRING" id="1379270.GEMMAAP_06885"/>